<protein>
    <submittedName>
        <fullName evidence="2">Uncharacterized protein</fullName>
    </submittedName>
</protein>
<accession>A0A0E9QDG0</accession>
<dbReference type="AlphaFoldDB" id="A0A0E9QDG0"/>
<sequence>METRRHTQKFLKHLSARVTPVPVGHMTHKAQRSLGEHGRGLPSLRKLQG</sequence>
<reference evidence="2" key="1">
    <citation type="submission" date="2014-11" db="EMBL/GenBank/DDBJ databases">
        <authorList>
            <person name="Amaro Gonzalez C."/>
        </authorList>
    </citation>
    <scope>NUCLEOTIDE SEQUENCE</scope>
</reference>
<evidence type="ECO:0000313" key="2">
    <source>
        <dbReference type="EMBL" id="JAH14547.1"/>
    </source>
</evidence>
<name>A0A0E9QDG0_ANGAN</name>
<dbReference type="EMBL" id="GBXM01092919">
    <property type="protein sequence ID" value="JAH15658.1"/>
    <property type="molecule type" value="Transcribed_RNA"/>
</dbReference>
<organism evidence="2">
    <name type="scientific">Anguilla anguilla</name>
    <name type="common">European freshwater eel</name>
    <name type="synonym">Muraena anguilla</name>
    <dbReference type="NCBI Taxonomy" id="7936"/>
    <lineage>
        <taxon>Eukaryota</taxon>
        <taxon>Metazoa</taxon>
        <taxon>Chordata</taxon>
        <taxon>Craniata</taxon>
        <taxon>Vertebrata</taxon>
        <taxon>Euteleostomi</taxon>
        <taxon>Actinopterygii</taxon>
        <taxon>Neopterygii</taxon>
        <taxon>Teleostei</taxon>
        <taxon>Anguilliformes</taxon>
        <taxon>Anguillidae</taxon>
        <taxon>Anguilla</taxon>
    </lineage>
</organism>
<evidence type="ECO:0000256" key="1">
    <source>
        <dbReference type="SAM" id="MobiDB-lite"/>
    </source>
</evidence>
<reference evidence="2" key="2">
    <citation type="journal article" date="2015" name="Fish Shellfish Immunol.">
        <title>Early steps in the European eel (Anguilla anguilla)-Vibrio vulnificus interaction in the gills: Role of the RtxA13 toxin.</title>
        <authorList>
            <person name="Callol A."/>
            <person name="Pajuelo D."/>
            <person name="Ebbesson L."/>
            <person name="Teles M."/>
            <person name="MacKenzie S."/>
            <person name="Amaro C."/>
        </authorList>
    </citation>
    <scope>NUCLEOTIDE SEQUENCE</scope>
</reference>
<feature type="region of interest" description="Disordered" evidence="1">
    <location>
        <begin position="15"/>
        <end position="49"/>
    </location>
</feature>
<proteinExistence type="predicted"/>
<dbReference type="EMBL" id="GBXM01094030">
    <property type="protein sequence ID" value="JAH14547.1"/>
    <property type="molecule type" value="Transcribed_RNA"/>
</dbReference>